<evidence type="ECO:0000313" key="4">
    <source>
        <dbReference type="Proteomes" id="UP000028582"/>
    </source>
</evidence>
<keyword evidence="2" id="KW-1133">Transmembrane helix</keyword>
<keyword evidence="2" id="KW-0812">Transmembrane</keyword>
<evidence type="ECO:0000256" key="2">
    <source>
        <dbReference type="SAM" id="Phobius"/>
    </source>
</evidence>
<proteinExistence type="predicted"/>
<protein>
    <submittedName>
        <fullName evidence="3">Uncharacterized protein</fullName>
    </submittedName>
</protein>
<feature type="region of interest" description="Disordered" evidence="1">
    <location>
        <begin position="1"/>
        <end position="36"/>
    </location>
</feature>
<sequence>MPAFPEDPKEVLTIDSSALKDHDRCDGTSSSSDDVFLDDTVQQHAPEWPSIDDSVASKTESDSGSWIFDTMSGAWTTVPLTPQTAQVALDAVRYQKNYAQPVTTRLCLHYINSIRMRMSGGLASYLFSADGCQLSQVESTGRCDIYNCRPYTYEVQLTQKGIGSTMFNVQSIYQTVDQKSITELRGDSNLDFSTVSERDTGTRVDSVIKQADTPPQSQQPVAWQDKDGSLKQGSNLFDDDELIAWTNGANNVLDSQSATAEPLSLRAEPVFMEMQKALAVGTESEEASIIAIVGIVAVAVAAVAFVIAIIVVRWRAQSNTNQDETNREYSPLRSTLITTENTLSVTSRDSIPGADTKPDLNKVEFFG</sequence>
<organism evidence="3 4">
    <name type="scientific">Phytophthora nicotianae P1976</name>
    <dbReference type="NCBI Taxonomy" id="1317066"/>
    <lineage>
        <taxon>Eukaryota</taxon>
        <taxon>Sar</taxon>
        <taxon>Stramenopiles</taxon>
        <taxon>Oomycota</taxon>
        <taxon>Peronosporomycetes</taxon>
        <taxon>Peronosporales</taxon>
        <taxon>Peronosporaceae</taxon>
        <taxon>Phytophthora</taxon>
    </lineage>
</organism>
<accession>A0A080YYW6</accession>
<reference evidence="3 4" key="1">
    <citation type="submission" date="2013-11" db="EMBL/GenBank/DDBJ databases">
        <title>The Genome Sequence of Phytophthora parasitica P1976.</title>
        <authorList>
            <consortium name="The Broad Institute Genomics Platform"/>
            <person name="Russ C."/>
            <person name="Tyler B."/>
            <person name="Panabieres F."/>
            <person name="Shan W."/>
            <person name="Tripathy S."/>
            <person name="Grunwald N."/>
            <person name="Machado M."/>
            <person name="Johnson C.S."/>
            <person name="Walker B."/>
            <person name="Young S."/>
            <person name="Zeng Q."/>
            <person name="Gargeya S."/>
            <person name="Fitzgerald M."/>
            <person name="Haas B."/>
            <person name="Abouelleil A."/>
            <person name="Allen A.W."/>
            <person name="Alvarado L."/>
            <person name="Arachchi H.M."/>
            <person name="Berlin A.M."/>
            <person name="Chapman S.B."/>
            <person name="Gainer-Dewar J."/>
            <person name="Goldberg J."/>
            <person name="Griggs A."/>
            <person name="Gujja S."/>
            <person name="Hansen M."/>
            <person name="Howarth C."/>
            <person name="Imamovic A."/>
            <person name="Ireland A."/>
            <person name="Larimer J."/>
            <person name="McCowan C."/>
            <person name="Murphy C."/>
            <person name="Pearson M."/>
            <person name="Poon T.W."/>
            <person name="Priest M."/>
            <person name="Roberts A."/>
            <person name="Saif S."/>
            <person name="Shea T."/>
            <person name="Sisk P."/>
            <person name="Sykes S."/>
            <person name="Wortman J."/>
            <person name="Nusbaum C."/>
            <person name="Birren B."/>
        </authorList>
    </citation>
    <scope>NUCLEOTIDE SEQUENCE [LARGE SCALE GENOMIC DNA]</scope>
    <source>
        <strain evidence="3 4">P1976</strain>
    </source>
</reference>
<name>A0A080YYW6_PHYNI</name>
<dbReference type="Proteomes" id="UP000028582">
    <property type="component" value="Unassembled WGS sequence"/>
</dbReference>
<evidence type="ECO:0000313" key="3">
    <source>
        <dbReference type="EMBL" id="ETO59577.1"/>
    </source>
</evidence>
<feature type="transmembrane region" description="Helical" evidence="2">
    <location>
        <begin position="289"/>
        <end position="312"/>
    </location>
</feature>
<dbReference type="EMBL" id="ANJA01004075">
    <property type="protein sequence ID" value="ETO59577.1"/>
    <property type="molecule type" value="Genomic_DNA"/>
</dbReference>
<keyword evidence="2" id="KW-0472">Membrane</keyword>
<comment type="caution">
    <text evidence="3">The sequence shown here is derived from an EMBL/GenBank/DDBJ whole genome shotgun (WGS) entry which is preliminary data.</text>
</comment>
<gene>
    <name evidence="3" type="ORF">F444_22099</name>
</gene>
<dbReference type="AlphaFoldDB" id="A0A080YYW6"/>
<feature type="compositionally biased region" description="Basic and acidic residues" evidence="1">
    <location>
        <begin position="1"/>
        <end position="26"/>
    </location>
</feature>
<evidence type="ECO:0000256" key="1">
    <source>
        <dbReference type="SAM" id="MobiDB-lite"/>
    </source>
</evidence>
<dbReference type="OrthoDB" id="167875at2759"/>